<dbReference type="EMBL" id="CAJFCV020000001">
    <property type="protein sequence ID" value="CAG9086778.1"/>
    <property type="molecule type" value="Genomic_DNA"/>
</dbReference>
<dbReference type="EMBL" id="CAJFDI010000001">
    <property type="protein sequence ID" value="CAD5210665.1"/>
    <property type="molecule type" value="Genomic_DNA"/>
</dbReference>
<keyword evidence="4" id="KW-1185">Reference proteome</keyword>
<evidence type="ECO:0000313" key="3">
    <source>
        <dbReference type="Proteomes" id="UP000095284"/>
    </source>
</evidence>
<accession>A0A1I7RVF9</accession>
<feature type="region of interest" description="Disordered" evidence="1">
    <location>
        <begin position="58"/>
        <end position="88"/>
    </location>
</feature>
<evidence type="ECO:0000313" key="5">
    <source>
        <dbReference type="WBParaSite" id="BXY_0472000.1"/>
    </source>
</evidence>
<reference evidence="5" key="1">
    <citation type="submission" date="2016-11" db="UniProtKB">
        <authorList>
            <consortium name="WormBaseParasite"/>
        </authorList>
    </citation>
    <scope>IDENTIFICATION</scope>
</reference>
<proteinExistence type="predicted"/>
<reference evidence="2" key="2">
    <citation type="submission" date="2020-09" db="EMBL/GenBank/DDBJ databases">
        <authorList>
            <person name="Kikuchi T."/>
        </authorList>
    </citation>
    <scope>NUCLEOTIDE SEQUENCE</scope>
    <source>
        <strain evidence="2">Ka4C1</strain>
    </source>
</reference>
<evidence type="ECO:0000313" key="2">
    <source>
        <dbReference type="EMBL" id="CAD5210665.1"/>
    </source>
</evidence>
<dbReference type="AlphaFoldDB" id="A0A1I7RVF9"/>
<name>A0A1I7RVF9_BURXY</name>
<dbReference type="Proteomes" id="UP000659654">
    <property type="component" value="Unassembled WGS sequence"/>
</dbReference>
<feature type="compositionally biased region" description="Polar residues" evidence="1">
    <location>
        <begin position="73"/>
        <end position="83"/>
    </location>
</feature>
<gene>
    <name evidence="2" type="ORF">BXYJ_LOCUS2042</name>
</gene>
<sequence>MNVRDLFYPDPKEGETKRCVQIRRRDTIAVVDRTTPPRIRYEVDSGLSPVKRPRLIRVDSSRSPPYVRKLAPASSSGPSTSRKASVDLNRTDPALSTTQFSGFSNIGCRSAESTRGSFTFTRSSFPSTSSTFGYRRLDFATPKRRNQVPPTKKTLASTLKRPAARDIQRTPPTILIADQTRNKSPLIFVDEQFTPPRPRIVDFTPEKHDITVQRTIKRPEVVRDDIQLDLPQDDEEFERFMEEKAKSQGADEDGIGRLVDMFDREDDYQETYTLRVTPRERLRVRKRDIHISSGLLYIENRNRSIIAKPDKELNLSEIPGDVIQMELFNTDNTGQHAHDGKDLIFGEVRIL</sequence>
<dbReference type="Proteomes" id="UP000095284">
    <property type="component" value="Unplaced"/>
</dbReference>
<evidence type="ECO:0000256" key="1">
    <source>
        <dbReference type="SAM" id="MobiDB-lite"/>
    </source>
</evidence>
<protein>
    <submittedName>
        <fullName evidence="2">(pine wood nematode) hypothetical protein</fullName>
    </submittedName>
</protein>
<evidence type="ECO:0000313" key="4">
    <source>
        <dbReference type="Proteomes" id="UP000659654"/>
    </source>
</evidence>
<dbReference type="Proteomes" id="UP000582659">
    <property type="component" value="Unassembled WGS sequence"/>
</dbReference>
<dbReference type="SMR" id="A0A1I7RVF9"/>
<organism evidence="3 5">
    <name type="scientific">Bursaphelenchus xylophilus</name>
    <name type="common">Pinewood nematode worm</name>
    <name type="synonym">Aphelenchoides xylophilus</name>
    <dbReference type="NCBI Taxonomy" id="6326"/>
    <lineage>
        <taxon>Eukaryota</taxon>
        <taxon>Metazoa</taxon>
        <taxon>Ecdysozoa</taxon>
        <taxon>Nematoda</taxon>
        <taxon>Chromadorea</taxon>
        <taxon>Rhabditida</taxon>
        <taxon>Tylenchina</taxon>
        <taxon>Tylenchomorpha</taxon>
        <taxon>Aphelenchoidea</taxon>
        <taxon>Aphelenchoididae</taxon>
        <taxon>Bursaphelenchus</taxon>
    </lineage>
</organism>
<dbReference type="WBParaSite" id="BXY_0472000.1">
    <property type="protein sequence ID" value="BXY_0472000.1"/>
    <property type="gene ID" value="BXY_0472000"/>
</dbReference>